<dbReference type="GO" id="GO:0005763">
    <property type="term" value="C:mitochondrial small ribosomal subunit"/>
    <property type="evidence" value="ECO:0007669"/>
    <property type="project" value="UniProtKB-UniRule"/>
</dbReference>
<evidence type="ECO:0000313" key="7">
    <source>
        <dbReference type="EMBL" id="KAF2198094.1"/>
    </source>
</evidence>
<comment type="caution">
    <text evidence="7">The sequence shown here is derived from an EMBL/GenBank/DDBJ whole genome shotgun (WGS) entry which is preliminary data.</text>
</comment>
<evidence type="ECO:0000256" key="4">
    <source>
        <dbReference type="ARBA" id="ARBA00023128"/>
    </source>
</evidence>
<comment type="subcellular location">
    <subcellularLocation>
        <location evidence="1 6">Mitochondrion</location>
    </subcellularLocation>
</comment>
<comment type="subunit">
    <text evidence="6">Component of the mitochondrial small ribosomal subunit.</text>
</comment>
<reference evidence="7" key="1">
    <citation type="journal article" date="2020" name="Stud. Mycol.">
        <title>101 Dothideomycetes genomes: a test case for predicting lifestyles and emergence of pathogens.</title>
        <authorList>
            <person name="Haridas S."/>
            <person name="Albert R."/>
            <person name="Binder M."/>
            <person name="Bloem J."/>
            <person name="Labutti K."/>
            <person name="Salamov A."/>
            <person name="Andreopoulos B."/>
            <person name="Baker S."/>
            <person name="Barry K."/>
            <person name="Bills G."/>
            <person name="Bluhm B."/>
            <person name="Cannon C."/>
            <person name="Castanera R."/>
            <person name="Culley D."/>
            <person name="Daum C."/>
            <person name="Ezra D."/>
            <person name="Gonzalez J."/>
            <person name="Henrissat B."/>
            <person name="Kuo A."/>
            <person name="Liang C."/>
            <person name="Lipzen A."/>
            <person name="Lutzoni F."/>
            <person name="Magnuson J."/>
            <person name="Mondo S."/>
            <person name="Nolan M."/>
            <person name="Ohm R."/>
            <person name="Pangilinan J."/>
            <person name="Park H.-J."/>
            <person name="Ramirez L."/>
            <person name="Alfaro M."/>
            <person name="Sun H."/>
            <person name="Tritt A."/>
            <person name="Yoshinaga Y."/>
            <person name="Zwiers L.-H."/>
            <person name="Turgeon B."/>
            <person name="Goodwin S."/>
            <person name="Spatafora J."/>
            <person name="Crous P."/>
            <person name="Grigoriev I."/>
        </authorList>
    </citation>
    <scope>NUCLEOTIDE SEQUENCE</scope>
    <source>
        <strain evidence="7">ATCC 74209</strain>
    </source>
</reference>
<proteinExistence type="inferred from homology"/>
<dbReference type="PIRSF" id="PIRSF029764">
    <property type="entry name" value="RSM25"/>
    <property type="match status" value="1"/>
</dbReference>
<evidence type="ECO:0000256" key="3">
    <source>
        <dbReference type="ARBA" id="ARBA00022980"/>
    </source>
</evidence>
<dbReference type="PANTHER" id="PTHR37799:SF1">
    <property type="entry name" value="SMALL RIBOSOMAL SUBUNIT PROTEIN MS23"/>
    <property type="match status" value="1"/>
</dbReference>
<accession>A0A9P4JJ09</accession>
<sequence>MGRYDFRALRVRQNAKALVDSKRNPALPLWYNIVGDIPPSETLARPVLRAPRPKGNSKPSRMFQPLPIVYPEDRLRKDFFGDHPWELARPRIILEDSGNDAKGYDWSRIEQPGKPLDGESVVQRQLWLMQHEKLPKAQAYDKARREFYRHRHLEAVKRRVAKEEALSTGAYFGKGPLEVGMELEDQAFEHWRNWATQQIETEQANRAQMMSGPQNETQELSEGELDLAVEEVAESIPATNEGKSALGGAMLHP</sequence>
<gene>
    <name evidence="7" type="ORF">GQ43DRAFT_423205</name>
</gene>
<evidence type="ECO:0000256" key="1">
    <source>
        <dbReference type="ARBA" id="ARBA00004173"/>
    </source>
</evidence>
<evidence type="ECO:0000256" key="2">
    <source>
        <dbReference type="ARBA" id="ARBA00009864"/>
    </source>
</evidence>
<dbReference type="AlphaFoldDB" id="A0A9P4JJ09"/>
<name>A0A9P4JJ09_9PLEO</name>
<protein>
    <recommendedName>
        <fullName evidence="6">37S ribosomal protein S25, mitochondrial</fullName>
    </recommendedName>
</protein>
<dbReference type="Proteomes" id="UP000799536">
    <property type="component" value="Unassembled WGS sequence"/>
</dbReference>
<evidence type="ECO:0000256" key="6">
    <source>
        <dbReference type="PIRNR" id="PIRNR029764"/>
    </source>
</evidence>
<dbReference type="Pfam" id="PF13741">
    <property type="entry name" value="MRP-S25"/>
    <property type="match status" value="1"/>
</dbReference>
<keyword evidence="3 6" id="KW-0689">Ribosomal protein</keyword>
<keyword evidence="5 6" id="KW-0687">Ribonucleoprotein</keyword>
<dbReference type="OrthoDB" id="5542239at2759"/>
<dbReference type="InterPro" id="IPR016939">
    <property type="entry name" value="Ribosomal_mS23_fun"/>
</dbReference>
<comment type="similarity">
    <text evidence="2">Belongs to the mitochondrion-specific ribosomal protein mS23 family.</text>
</comment>
<dbReference type="InterPro" id="IPR059242">
    <property type="entry name" value="mS23_dom"/>
</dbReference>
<dbReference type="EMBL" id="ML994171">
    <property type="protein sequence ID" value="KAF2198094.1"/>
    <property type="molecule type" value="Genomic_DNA"/>
</dbReference>
<keyword evidence="4 6" id="KW-0496">Mitochondrion</keyword>
<keyword evidence="8" id="KW-1185">Reference proteome</keyword>
<organism evidence="7 8">
    <name type="scientific">Delitschia confertaspora ATCC 74209</name>
    <dbReference type="NCBI Taxonomy" id="1513339"/>
    <lineage>
        <taxon>Eukaryota</taxon>
        <taxon>Fungi</taxon>
        <taxon>Dikarya</taxon>
        <taxon>Ascomycota</taxon>
        <taxon>Pezizomycotina</taxon>
        <taxon>Dothideomycetes</taxon>
        <taxon>Pleosporomycetidae</taxon>
        <taxon>Pleosporales</taxon>
        <taxon>Delitschiaceae</taxon>
        <taxon>Delitschia</taxon>
    </lineage>
</organism>
<dbReference type="PANTHER" id="PTHR37799">
    <property type="entry name" value="37S RIBOSOMAL PROTEIN S25, MITOCHONDRIAL"/>
    <property type="match status" value="1"/>
</dbReference>
<evidence type="ECO:0000313" key="8">
    <source>
        <dbReference type="Proteomes" id="UP000799536"/>
    </source>
</evidence>
<dbReference type="GO" id="GO:0003735">
    <property type="term" value="F:structural constituent of ribosome"/>
    <property type="evidence" value="ECO:0007669"/>
    <property type="project" value="UniProtKB-UniRule"/>
</dbReference>
<dbReference type="CDD" id="cd23701">
    <property type="entry name" value="At1g26750"/>
    <property type="match status" value="1"/>
</dbReference>
<evidence type="ECO:0000256" key="5">
    <source>
        <dbReference type="ARBA" id="ARBA00023274"/>
    </source>
</evidence>